<dbReference type="PROSITE" id="PS51782">
    <property type="entry name" value="LYSM"/>
    <property type="match status" value="2"/>
</dbReference>
<keyword evidence="9" id="KW-0119">Carbohydrate metabolism</keyword>
<evidence type="ECO:0000256" key="8">
    <source>
        <dbReference type="ARBA" id="ARBA00023026"/>
    </source>
</evidence>
<evidence type="ECO:0000256" key="3">
    <source>
        <dbReference type="ARBA" id="ARBA00012729"/>
    </source>
</evidence>
<dbReference type="GO" id="GO:0000272">
    <property type="term" value="P:polysaccharide catabolic process"/>
    <property type="evidence" value="ECO:0007669"/>
    <property type="project" value="UniProtKB-KW"/>
</dbReference>
<dbReference type="OrthoDB" id="73875at2759"/>
<evidence type="ECO:0000256" key="11">
    <source>
        <dbReference type="ARBA" id="ARBA00023326"/>
    </source>
</evidence>
<dbReference type="GO" id="GO:0008843">
    <property type="term" value="F:endochitinase activity"/>
    <property type="evidence" value="ECO:0007669"/>
    <property type="project" value="UniProtKB-EC"/>
</dbReference>
<dbReference type="SUPFAM" id="SSF57016">
    <property type="entry name" value="Plant lectins/antimicrobial peptides"/>
    <property type="match status" value="1"/>
</dbReference>
<keyword evidence="4" id="KW-0964">Secreted</keyword>
<comment type="subcellular location">
    <subcellularLocation>
        <location evidence="2">Secreted</location>
    </subcellularLocation>
</comment>
<feature type="domain" description="LysM" evidence="14">
    <location>
        <begin position="309"/>
        <end position="357"/>
    </location>
</feature>
<comment type="similarity">
    <text evidence="12">Belongs to the secreted LysM effector family.</text>
</comment>
<keyword evidence="7" id="KW-0146">Chitin degradation</keyword>
<sequence>MLFDMMLSTRLDDPVKHVTIRACTASEKPTVQAPDYNPVPFVFGAPEKRSVDEGRNHSTCATDMHKTPNQTTFYYHEWLTDPRSEVSGNINDTIRALDKLMNYLDTADNCKPSVMFAKARQTVAGVFAGSLVDKQSATLVAKQLVNSIQNKADYEAGRIAIQNCRGILPTVWGLGIVADLQGNMTAVQESLAGWNDAKCLESPDLNAVWRKMDLELWSVKNTTGANGTREDGNSTIVRRASDKCRAERVEAGDDCASLAKRCGVSATQFNKYNSGAKFCSTLKPKQHVCCTAGELPDFRPQPDANGNCHAVDINNDDGCWEIADANYLTVKEVEELNKNTWGFAGCKNLQPGQKLCLSKGNPPMPNTISNAVCGPQKPNGEARGTKKLADMNPCPLNVCCNVWGQCGMDGDFCTEAPADTGAPGTSKPGANGCISNCGMEITNNDKGPVSFSHIAYFEAWNQKRPCLHMDVSDIDKDKYTHIHFAFPDVTPGDFSIDVSKLKSQFDKMKKMSGIKKIVSLGGWAFSAEAPTYSIFREAVLPANRAKFAANVVSFVNQHDLDGIDFDWEYPAAEDLPDIPSANPDEGKDYLEFLKMVKRRLPNKSVSIAAPSSYWYLRGFPIKDIAKVVDYIVYMTYDLHGQWDHGNKWSSPGCENGNCLRSHINMTETKTSLAMITKAGVPSNKIFVGIASYGRSFKMSKAGYIVVYQETEWVAWMNDKTKSSRIDLYKGLNFGGVSDWAVDLDKDYGDSGIGSGDDDDSNLSGGKNCPLNKSYSDLDELANDDTVADDCKPVLALHILEGILDKSLEKYADVDNGYEKNFAAYRRVMKAAAKETMWKFSQWREGAYTKWFDCDFKDLDNSKRDWKGPCDEMADHVDSWLEGVMIVKVTLRDDTGFWEGLEEETGIIEDWVEFGDFKQNTDPAAGCNPPPPPGQNCEAVQFRLSVEGIPVLKDDFDIPDPKDLIKDVTSNLEEIRTGIASRFFDVVAGIWDGGNGDVLQVVSVLIFLLAQAVDSMEEAKEKGGEIIKQEKENHILNIISALLFFIPFVGEFAAMAAGAATVSRMIALAGMVGNTAFSIAEVVGNPENAAMAIMALLSAGRVRKPKDYVDLGAARRAQTNAGVKRMGPTFKKHDDSLQKVLGNCRKDGGKDEDEPSMCKAKRDLGLSGLVARGHIHSFMSEETYFGLPVLRKRQSNNNNNNNNKNNCGTTEHKTTTTSIETFLSTPARTCSSQWGQACYHYSSVMSVHTNTPDMVRWTCWATTGTSKHGKATDDWGLWTSRKKPHARTMQHNWDWGAEWTEEPICHRDEWPPLAFWPQTRINGKMTKKPGQFVRLLPGTNNLGAAILWNAFCKHEDGYSIKAGGVTSINPKKVTTTSTEVNSEIKGGTTTYITSVGIKIPNAVFEIKHWEQPAAKDDGLWENKCWPSMILPDDPGYALLTDDPWYQHNPNAQASTAVYNVAPLNAVTSGKTKWTTYSGRPLIAARSIDDDIDIPYGATPMTCKIPVQVMQERSIVVDEDEGEYEYEEILPSDIDCSKLAQAIFAPVPPPTLSSPRKTSAVASAVIEVREEVEKEPTPGSVVLMNVAEPTEG</sequence>
<keyword evidence="6 13" id="KW-0378">Hydrolase</keyword>
<dbReference type="PANTHER" id="PTHR47700">
    <property type="entry name" value="V CHITINASE, PUTATIVE (AFU_ORTHOLOGUE AFUA_6G13720)-RELATED"/>
    <property type="match status" value="1"/>
</dbReference>
<dbReference type="PANTHER" id="PTHR47700:SF2">
    <property type="entry name" value="CHITINASE"/>
    <property type="match status" value="1"/>
</dbReference>
<evidence type="ECO:0000256" key="13">
    <source>
        <dbReference type="RuleBase" id="RU000489"/>
    </source>
</evidence>
<reference evidence="16" key="1">
    <citation type="journal article" date="2021" name="Nat. Commun.">
        <title>Genetic determinants of endophytism in the Arabidopsis root mycobiome.</title>
        <authorList>
            <person name="Mesny F."/>
            <person name="Miyauchi S."/>
            <person name="Thiergart T."/>
            <person name="Pickel B."/>
            <person name="Atanasova L."/>
            <person name="Karlsson M."/>
            <person name="Huettel B."/>
            <person name="Barry K.W."/>
            <person name="Haridas S."/>
            <person name="Chen C."/>
            <person name="Bauer D."/>
            <person name="Andreopoulos W."/>
            <person name="Pangilinan J."/>
            <person name="LaButti K."/>
            <person name="Riley R."/>
            <person name="Lipzen A."/>
            <person name="Clum A."/>
            <person name="Drula E."/>
            <person name="Henrissat B."/>
            <person name="Kohler A."/>
            <person name="Grigoriev I.V."/>
            <person name="Martin F.M."/>
            <person name="Hacquard S."/>
        </authorList>
    </citation>
    <scope>NUCLEOTIDE SEQUENCE</scope>
    <source>
        <strain evidence="16">FSSC 5 MPI-SDFR-AT-0091</strain>
    </source>
</reference>
<dbReference type="InterPro" id="IPR001579">
    <property type="entry name" value="Glyco_hydro_18_chit_AS"/>
</dbReference>
<dbReference type="EMBL" id="JAGTJS010000044">
    <property type="protein sequence ID" value="KAH7228394.1"/>
    <property type="molecule type" value="Genomic_DNA"/>
</dbReference>
<evidence type="ECO:0000259" key="15">
    <source>
        <dbReference type="PROSITE" id="PS51910"/>
    </source>
</evidence>
<evidence type="ECO:0000256" key="9">
    <source>
        <dbReference type="ARBA" id="ARBA00023277"/>
    </source>
</evidence>
<dbReference type="InterPro" id="IPR036861">
    <property type="entry name" value="Endochitinase-like_sf"/>
</dbReference>
<keyword evidence="10 13" id="KW-0326">Glycosidase</keyword>
<dbReference type="PROSITE" id="PS01095">
    <property type="entry name" value="GH18_1"/>
    <property type="match status" value="1"/>
</dbReference>
<evidence type="ECO:0000256" key="10">
    <source>
        <dbReference type="ARBA" id="ARBA00023295"/>
    </source>
</evidence>
<dbReference type="InterPro" id="IPR053214">
    <property type="entry name" value="LysM12-like"/>
</dbReference>
<dbReference type="InterPro" id="IPR017853">
    <property type="entry name" value="GH"/>
</dbReference>
<dbReference type="GO" id="GO:0006032">
    <property type="term" value="P:chitin catabolic process"/>
    <property type="evidence" value="ECO:0007669"/>
    <property type="project" value="UniProtKB-KW"/>
</dbReference>
<organism evidence="16 17">
    <name type="scientific">Fusarium solani</name>
    <name type="common">Filamentous fungus</name>
    <dbReference type="NCBI Taxonomy" id="169388"/>
    <lineage>
        <taxon>Eukaryota</taxon>
        <taxon>Fungi</taxon>
        <taxon>Dikarya</taxon>
        <taxon>Ascomycota</taxon>
        <taxon>Pezizomycotina</taxon>
        <taxon>Sordariomycetes</taxon>
        <taxon>Hypocreomycetidae</taxon>
        <taxon>Hypocreales</taxon>
        <taxon>Nectriaceae</taxon>
        <taxon>Fusarium</taxon>
        <taxon>Fusarium solani species complex</taxon>
    </lineage>
</organism>
<evidence type="ECO:0000313" key="17">
    <source>
        <dbReference type="Proteomes" id="UP000736672"/>
    </source>
</evidence>
<keyword evidence="8" id="KW-0843">Virulence</keyword>
<gene>
    <name evidence="16" type="ORF">B0J15DRAFT_530791</name>
</gene>
<evidence type="ECO:0000313" key="16">
    <source>
        <dbReference type="EMBL" id="KAH7228394.1"/>
    </source>
</evidence>
<evidence type="ECO:0000256" key="2">
    <source>
        <dbReference type="ARBA" id="ARBA00004613"/>
    </source>
</evidence>
<keyword evidence="17" id="KW-1185">Reference proteome</keyword>
<evidence type="ECO:0000256" key="4">
    <source>
        <dbReference type="ARBA" id="ARBA00022525"/>
    </source>
</evidence>
<evidence type="ECO:0000256" key="5">
    <source>
        <dbReference type="ARBA" id="ARBA00022669"/>
    </source>
</evidence>
<keyword evidence="5" id="KW-0147">Chitin-binding</keyword>
<dbReference type="PROSITE" id="PS51910">
    <property type="entry name" value="GH18_2"/>
    <property type="match status" value="1"/>
</dbReference>
<dbReference type="SMART" id="SM00636">
    <property type="entry name" value="Glyco_18"/>
    <property type="match status" value="1"/>
</dbReference>
<dbReference type="CDD" id="cd00035">
    <property type="entry name" value="ChtBD1"/>
    <property type="match status" value="1"/>
</dbReference>
<evidence type="ECO:0000259" key="14">
    <source>
        <dbReference type="PROSITE" id="PS51782"/>
    </source>
</evidence>
<dbReference type="Gene3D" id="3.20.20.80">
    <property type="entry name" value="Glycosidases"/>
    <property type="match status" value="1"/>
</dbReference>
<dbReference type="CDD" id="cd02878">
    <property type="entry name" value="GH18_zymocin_alpha"/>
    <property type="match status" value="1"/>
</dbReference>
<dbReference type="InterPro" id="IPR001223">
    <property type="entry name" value="Glyco_hydro18_cat"/>
</dbReference>
<dbReference type="InterPro" id="IPR018392">
    <property type="entry name" value="LysM"/>
</dbReference>
<dbReference type="EC" id="3.2.1.14" evidence="3"/>
<dbReference type="InterPro" id="IPR011583">
    <property type="entry name" value="Chitinase_II/V-like_cat"/>
</dbReference>
<evidence type="ECO:0000256" key="12">
    <source>
        <dbReference type="ARBA" id="ARBA00044955"/>
    </source>
</evidence>
<dbReference type="Gene3D" id="3.10.350.10">
    <property type="entry name" value="LysM domain"/>
    <property type="match status" value="2"/>
</dbReference>
<feature type="domain" description="GH18" evidence="15">
    <location>
        <begin position="451"/>
        <end position="762"/>
    </location>
</feature>
<dbReference type="Pfam" id="PF00704">
    <property type="entry name" value="Glyco_hydro_18"/>
    <property type="match status" value="1"/>
</dbReference>
<comment type="caution">
    <text evidence="16">The sequence shown here is derived from an EMBL/GenBank/DDBJ whole genome shotgun (WGS) entry which is preliminary data.</text>
</comment>
<name>A0A9P9G1S4_FUSSL</name>
<protein>
    <recommendedName>
        <fullName evidence="3">chitinase</fullName>
        <ecNumber evidence="3">3.2.1.14</ecNumber>
    </recommendedName>
</protein>
<evidence type="ECO:0000256" key="6">
    <source>
        <dbReference type="ARBA" id="ARBA00022801"/>
    </source>
</evidence>
<dbReference type="InterPro" id="IPR036779">
    <property type="entry name" value="LysM_dom_sf"/>
</dbReference>
<evidence type="ECO:0000256" key="1">
    <source>
        <dbReference type="ARBA" id="ARBA00000822"/>
    </source>
</evidence>
<dbReference type="SUPFAM" id="SSF51445">
    <property type="entry name" value="(Trans)glycosidases"/>
    <property type="match status" value="1"/>
</dbReference>
<dbReference type="SUPFAM" id="SSF54106">
    <property type="entry name" value="LysM domain"/>
    <property type="match status" value="1"/>
</dbReference>
<comment type="catalytic activity">
    <reaction evidence="1">
        <text>Random endo-hydrolysis of N-acetyl-beta-D-glucosaminide (1-&gt;4)-beta-linkages in chitin and chitodextrins.</text>
        <dbReference type="EC" id="3.2.1.14"/>
    </reaction>
</comment>
<dbReference type="Pfam" id="PF01476">
    <property type="entry name" value="LysM"/>
    <property type="match status" value="2"/>
</dbReference>
<feature type="domain" description="LysM" evidence="14">
    <location>
        <begin position="245"/>
        <end position="290"/>
    </location>
</feature>
<dbReference type="GO" id="GO:0005576">
    <property type="term" value="C:extracellular region"/>
    <property type="evidence" value="ECO:0007669"/>
    <property type="project" value="UniProtKB-SubCell"/>
</dbReference>
<accession>A0A9P9G1S4</accession>
<proteinExistence type="inferred from homology"/>
<dbReference type="GO" id="GO:0008061">
    <property type="term" value="F:chitin binding"/>
    <property type="evidence" value="ECO:0007669"/>
    <property type="project" value="UniProtKB-KW"/>
</dbReference>
<dbReference type="SMART" id="SM00257">
    <property type="entry name" value="LysM"/>
    <property type="match status" value="1"/>
</dbReference>
<keyword evidence="11" id="KW-0624">Polysaccharide degradation</keyword>
<dbReference type="Proteomes" id="UP000736672">
    <property type="component" value="Unassembled WGS sequence"/>
</dbReference>
<evidence type="ECO:0000256" key="7">
    <source>
        <dbReference type="ARBA" id="ARBA00023024"/>
    </source>
</evidence>